<organism evidence="2 3">
    <name type="scientific">Zingiber officinale</name>
    <name type="common">Ginger</name>
    <name type="synonym">Amomum zingiber</name>
    <dbReference type="NCBI Taxonomy" id="94328"/>
    <lineage>
        <taxon>Eukaryota</taxon>
        <taxon>Viridiplantae</taxon>
        <taxon>Streptophyta</taxon>
        <taxon>Embryophyta</taxon>
        <taxon>Tracheophyta</taxon>
        <taxon>Spermatophyta</taxon>
        <taxon>Magnoliopsida</taxon>
        <taxon>Liliopsida</taxon>
        <taxon>Zingiberales</taxon>
        <taxon>Zingiberaceae</taxon>
        <taxon>Zingiber</taxon>
    </lineage>
</organism>
<gene>
    <name evidence="2" type="ORF">ZIOFF_031462</name>
</gene>
<comment type="caution">
    <text evidence="2">The sequence shown here is derived from an EMBL/GenBank/DDBJ whole genome shotgun (WGS) entry which is preliminary data.</text>
</comment>
<sequence length="341" mass="38396">MLRFKSQPNIVLPGATSVRTTSRSGDDDRQELRFDRDDGEERGGRGGSFRVSREKRIPQTVPAGRPRLPPRVSRRTTRPSLGAVRPRETRRDPLAAGAAVAPVVVGVATWWPPDARDLAFLPPSARRPTRVPAAPRSPRPWTSPPRLYPQNVLFTFLATVPSGCNRPAYDRRPVRGAADRSIDRSLFDMFGETLVFAGLSFFPCSEFPIPRSRPTMASFVKSALQSLRKYIKKPWEITGPCADPEYRSAIPMAMEYRPFSPATPPAKVCIPTSEPETVFDIKYYTRDRRRNRPPVRRTVLRKADVERIMAAKTFGSDDFPKVYLTKTIEEDQNTHGGGYQK</sequence>
<proteinExistence type="predicted"/>
<dbReference type="EMBL" id="JACMSC010000009">
    <property type="protein sequence ID" value="KAG6506145.1"/>
    <property type="molecule type" value="Genomic_DNA"/>
</dbReference>
<evidence type="ECO:0000313" key="3">
    <source>
        <dbReference type="Proteomes" id="UP000734854"/>
    </source>
</evidence>
<name>A0A8J5GM82_ZINOF</name>
<dbReference type="AlphaFoldDB" id="A0A8J5GM82"/>
<keyword evidence="3" id="KW-1185">Reference proteome</keyword>
<reference evidence="2 3" key="1">
    <citation type="submission" date="2020-08" db="EMBL/GenBank/DDBJ databases">
        <title>Plant Genome Project.</title>
        <authorList>
            <person name="Zhang R.-G."/>
        </authorList>
    </citation>
    <scope>NUCLEOTIDE SEQUENCE [LARGE SCALE GENOMIC DNA]</scope>
    <source>
        <tissue evidence="2">Rhizome</tissue>
    </source>
</reference>
<evidence type="ECO:0000256" key="1">
    <source>
        <dbReference type="SAM" id="MobiDB-lite"/>
    </source>
</evidence>
<feature type="region of interest" description="Disordered" evidence="1">
    <location>
        <begin position="1"/>
        <end position="89"/>
    </location>
</feature>
<dbReference type="PANTHER" id="PTHR36391:SF1">
    <property type="entry name" value="FURRY"/>
    <property type="match status" value="1"/>
</dbReference>
<protein>
    <submittedName>
        <fullName evidence="2">Uncharacterized protein</fullName>
    </submittedName>
</protein>
<dbReference type="PANTHER" id="PTHR36391">
    <property type="entry name" value="FURRY"/>
    <property type="match status" value="1"/>
</dbReference>
<accession>A0A8J5GM82</accession>
<dbReference type="Proteomes" id="UP000734854">
    <property type="component" value="Unassembled WGS sequence"/>
</dbReference>
<evidence type="ECO:0000313" key="2">
    <source>
        <dbReference type="EMBL" id="KAG6506145.1"/>
    </source>
</evidence>
<feature type="compositionally biased region" description="Basic and acidic residues" evidence="1">
    <location>
        <begin position="24"/>
        <end position="44"/>
    </location>
</feature>